<dbReference type="EMBL" id="BMQL01000015">
    <property type="protein sequence ID" value="GGR13435.1"/>
    <property type="molecule type" value="Genomic_DNA"/>
</dbReference>
<dbReference type="Pfam" id="PF14460">
    <property type="entry name" value="Prok-E2_D"/>
    <property type="match status" value="1"/>
</dbReference>
<proteinExistence type="predicted"/>
<dbReference type="AlphaFoldDB" id="A0A918CA29"/>
<keyword evidence="2" id="KW-1185">Reference proteome</keyword>
<comment type="caution">
    <text evidence="1">The sequence shown here is derived from an EMBL/GenBank/DDBJ whole genome shotgun (WGS) entry which is preliminary data.</text>
</comment>
<gene>
    <name evidence="1" type="ORF">GCM10008957_27990</name>
</gene>
<sequence length="250" mass="27424">MRGHGLRMPFQITLRPEASKPVAPTAFQPRRTFVLYERGQGQQVALLSHPIHDEPQGFTLGAGSALSSEDVEALLELVSGQGMTLLQPDTLATGSGSVCWWVPPGARALRFDPKYTQTAQIAALNGRLIPHPGLVFHATPGRLCLFAVLGAERPTSTTPLYHAPFWNLFEGGRMCQGSVRYPDTQRPQDQAAWEEAFFGSYFTGASRVDTYMQWGQSYQELLEKALADGVFPEAALMPANWTLGQYLGLS</sequence>
<reference evidence="1" key="1">
    <citation type="journal article" date="2014" name="Int. J. Syst. Evol. Microbiol.">
        <title>Complete genome sequence of Corynebacterium casei LMG S-19264T (=DSM 44701T), isolated from a smear-ripened cheese.</title>
        <authorList>
            <consortium name="US DOE Joint Genome Institute (JGI-PGF)"/>
            <person name="Walter F."/>
            <person name="Albersmeier A."/>
            <person name="Kalinowski J."/>
            <person name="Ruckert C."/>
        </authorList>
    </citation>
    <scope>NUCLEOTIDE SEQUENCE</scope>
    <source>
        <strain evidence="1">JCM 31311</strain>
    </source>
</reference>
<name>A0A918CA29_9DEIO</name>
<protein>
    <recommendedName>
        <fullName evidence="3">PRTRC system protein B</fullName>
    </recommendedName>
</protein>
<dbReference type="InterPro" id="IPR022280">
    <property type="entry name" value="PRTRC_protein-B"/>
</dbReference>
<evidence type="ECO:0000313" key="1">
    <source>
        <dbReference type="EMBL" id="GGR13435.1"/>
    </source>
</evidence>
<dbReference type="InterPro" id="IPR032787">
    <property type="entry name" value="Prok-E2_D"/>
</dbReference>
<evidence type="ECO:0008006" key="3">
    <source>
        <dbReference type="Google" id="ProtNLM"/>
    </source>
</evidence>
<accession>A0A918CA29</accession>
<dbReference type="NCBIfam" id="TIGR03737">
    <property type="entry name" value="PRTRC_B"/>
    <property type="match status" value="1"/>
</dbReference>
<dbReference type="Proteomes" id="UP000603865">
    <property type="component" value="Unassembled WGS sequence"/>
</dbReference>
<reference evidence="1" key="2">
    <citation type="submission" date="2020-09" db="EMBL/GenBank/DDBJ databases">
        <authorList>
            <person name="Sun Q."/>
            <person name="Ohkuma M."/>
        </authorList>
    </citation>
    <scope>NUCLEOTIDE SEQUENCE</scope>
    <source>
        <strain evidence="1">JCM 31311</strain>
    </source>
</reference>
<evidence type="ECO:0000313" key="2">
    <source>
        <dbReference type="Proteomes" id="UP000603865"/>
    </source>
</evidence>
<organism evidence="1 2">
    <name type="scientific">Deinococcus ruber</name>
    <dbReference type="NCBI Taxonomy" id="1848197"/>
    <lineage>
        <taxon>Bacteria</taxon>
        <taxon>Thermotogati</taxon>
        <taxon>Deinococcota</taxon>
        <taxon>Deinococci</taxon>
        <taxon>Deinococcales</taxon>
        <taxon>Deinococcaceae</taxon>
        <taxon>Deinococcus</taxon>
    </lineage>
</organism>